<proteinExistence type="predicted"/>
<reference evidence="1" key="1">
    <citation type="journal article" date="2014" name="Nat. Commun.">
        <title>The rainbow trout genome provides novel insights into evolution after whole-genome duplication in vertebrates.</title>
        <authorList>
            <person name="Berthelot C."/>
            <person name="Brunet F."/>
            <person name="Chalopin D."/>
            <person name="Juanchich A."/>
            <person name="Bernard M."/>
            <person name="Noel B."/>
            <person name="Bento P."/>
            <person name="Da Silva C."/>
            <person name="Labadie K."/>
            <person name="Alberti A."/>
            <person name="Aury J.M."/>
            <person name="Louis A."/>
            <person name="Dehais P."/>
            <person name="Bardou P."/>
            <person name="Montfort J."/>
            <person name="Klopp C."/>
            <person name="Cabau C."/>
            <person name="Gaspin C."/>
            <person name="Thorgaard G.H."/>
            <person name="Boussaha M."/>
            <person name="Quillet E."/>
            <person name="Guyomard R."/>
            <person name="Galiana D."/>
            <person name="Bobe J."/>
            <person name="Volff J.N."/>
            <person name="Genet C."/>
            <person name="Wincker P."/>
            <person name="Jaillon O."/>
            <person name="Roest Crollius H."/>
            <person name="Guiguen Y."/>
        </authorList>
    </citation>
    <scope>NUCLEOTIDE SEQUENCE [LARGE SCALE GENOMIC DNA]</scope>
</reference>
<protein>
    <submittedName>
        <fullName evidence="1">Uncharacterized protein</fullName>
    </submittedName>
</protein>
<sequence>MKEEYRISRNVRLAWFLGKLNRVIWPVPKSELFDGPIPCPGFGSDMIMEEVPVRNHGVSMVTADVGLVSMV</sequence>
<dbReference type="AlphaFoldDB" id="A0A060Y5K1"/>
<gene>
    <name evidence="1" type="ORF">GSONMT00053199001</name>
</gene>
<dbReference type="EMBL" id="FR906517">
    <property type="protein sequence ID" value="CDQ84669.1"/>
    <property type="molecule type" value="Genomic_DNA"/>
</dbReference>
<dbReference type="Proteomes" id="UP000193380">
    <property type="component" value="Unassembled WGS sequence"/>
</dbReference>
<evidence type="ECO:0000313" key="2">
    <source>
        <dbReference type="Proteomes" id="UP000193380"/>
    </source>
</evidence>
<reference evidence="1" key="2">
    <citation type="submission" date="2014-03" db="EMBL/GenBank/DDBJ databases">
        <authorList>
            <person name="Genoscope - CEA"/>
        </authorList>
    </citation>
    <scope>NUCLEOTIDE SEQUENCE</scope>
</reference>
<organism evidence="1 2">
    <name type="scientific">Oncorhynchus mykiss</name>
    <name type="common">Rainbow trout</name>
    <name type="synonym">Salmo gairdneri</name>
    <dbReference type="NCBI Taxonomy" id="8022"/>
    <lineage>
        <taxon>Eukaryota</taxon>
        <taxon>Metazoa</taxon>
        <taxon>Chordata</taxon>
        <taxon>Craniata</taxon>
        <taxon>Vertebrata</taxon>
        <taxon>Euteleostomi</taxon>
        <taxon>Actinopterygii</taxon>
        <taxon>Neopterygii</taxon>
        <taxon>Teleostei</taxon>
        <taxon>Protacanthopterygii</taxon>
        <taxon>Salmoniformes</taxon>
        <taxon>Salmonidae</taxon>
        <taxon>Salmoninae</taxon>
        <taxon>Oncorhynchus</taxon>
    </lineage>
</organism>
<dbReference type="PaxDb" id="8022-A0A060Y5K1"/>
<evidence type="ECO:0000313" key="1">
    <source>
        <dbReference type="EMBL" id="CDQ84669.1"/>
    </source>
</evidence>
<dbReference type="STRING" id="8022.A0A060Y5K1"/>
<name>A0A060Y5K1_ONCMY</name>
<accession>A0A060Y5K1</accession>